<sequence length="78" mass="8983">MGRIYLPQDELLAAGLSDDDVLEGKVTDKWRKFMKSQIERAKVLIDEGESSMIPELNVDARWATWAFTLVPKQNLWMS</sequence>
<dbReference type="GO" id="GO:0016117">
    <property type="term" value="P:carotenoid biosynthetic process"/>
    <property type="evidence" value="ECO:0007669"/>
    <property type="project" value="UniProtKB-KW"/>
</dbReference>
<organism evidence="4 5">
    <name type="scientific">Rhododendron griersonianum</name>
    <dbReference type="NCBI Taxonomy" id="479676"/>
    <lineage>
        <taxon>Eukaryota</taxon>
        <taxon>Viridiplantae</taxon>
        <taxon>Streptophyta</taxon>
        <taxon>Embryophyta</taxon>
        <taxon>Tracheophyta</taxon>
        <taxon>Spermatophyta</taxon>
        <taxon>Magnoliopsida</taxon>
        <taxon>eudicotyledons</taxon>
        <taxon>Gunneridae</taxon>
        <taxon>Pentapetalae</taxon>
        <taxon>asterids</taxon>
        <taxon>Ericales</taxon>
        <taxon>Ericaceae</taxon>
        <taxon>Ericoideae</taxon>
        <taxon>Rhodoreae</taxon>
        <taxon>Rhododendron</taxon>
    </lineage>
</organism>
<proteinExistence type="predicted"/>
<reference evidence="4" key="1">
    <citation type="submission" date="2020-08" db="EMBL/GenBank/DDBJ databases">
        <title>Plant Genome Project.</title>
        <authorList>
            <person name="Zhang R.-G."/>
        </authorList>
    </citation>
    <scope>NUCLEOTIDE SEQUENCE</scope>
    <source>
        <strain evidence="4">WSP0</strain>
        <tissue evidence="4">Leaf</tissue>
    </source>
</reference>
<keyword evidence="3" id="KW-0125">Carotenoid biosynthesis</keyword>
<dbReference type="Proteomes" id="UP000823749">
    <property type="component" value="Chromosome 11"/>
</dbReference>
<name>A0AAV6IGI5_9ERIC</name>
<dbReference type="EC" id="2.5.1.32" evidence="2"/>
<dbReference type="Gene3D" id="1.10.600.10">
    <property type="entry name" value="Farnesyl Diphosphate Synthase"/>
    <property type="match status" value="1"/>
</dbReference>
<dbReference type="EMBL" id="JACTNZ010000011">
    <property type="protein sequence ID" value="KAG5526678.1"/>
    <property type="molecule type" value="Genomic_DNA"/>
</dbReference>
<evidence type="ECO:0000313" key="4">
    <source>
        <dbReference type="EMBL" id="KAG5526678.1"/>
    </source>
</evidence>
<gene>
    <name evidence="4" type="ORF">RHGRI_032818</name>
</gene>
<comment type="catalytic activity">
    <reaction evidence="1">
        <text>2 (2E,6E,10E)-geranylgeranyl diphosphate = 15-cis-phytoene + 2 diphosphate</text>
        <dbReference type="Rhea" id="RHEA:34475"/>
        <dbReference type="ChEBI" id="CHEBI:27787"/>
        <dbReference type="ChEBI" id="CHEBI:33019"/>
        <dbReference type="ChEBI" id="CHEBI:58756"/>
        <dbReference type="EC" id="2.5.1.32"/>
    </reaction>
</comment>
<keyword evidence="5" id="KW-1185">Reference proteome</keyword>
<dbReference type="AlphaFoldDB" id="A0AAV6IGI5"/>
<evidence type="ECO:0000256" key="1">
    <source>
        <dbReference type="ARBA" id="ARBA00001805"/>
    </source>
</evidence>
<dbReference type="SUPFAM" id="SSF48576">
    <property type="entry name" value="Terpenoid synthases"/>
    <property type="match status" value="1"/>
</dbReference>
<dbReference type="Pfam" id="PF00494">
    <property type="entry name" value="SQS_PSY"/>
    <property type="match status" value="1"/>
</dbReference>
<evidence type="ECO:0000256" key="2">
    <source>
        <dbReference type="ARBA" id="ARBA00012396"/>
    </source>
</evidence>
<comment type="caution">
    <text evidence="4">The sequence shown here is derived from an EMBL/GenBank/DDBJ whole genome shotgun (WGS) entry which is preliminary data.</text>
</comment>
<accession>A0AAV6IGI5</accession>
<protein>
    <recommendedName>
        <fullName evidence="2">15-cis-phytoene synthase</fullName>
        <ecNumber evidence="2">2.5.1.32</ecNumber>
    </recommendedName>
</protein>
<dbReference type="PANTHER" id="PTHR31480">
    <property type="entry name" value="BIFUNCTIONAL LYCOPENE CYCLASE/PHYTOENE SYNTHASE"/>
    <property type="match status" value="1"/>
</dbReference>
<dbReference type="GO" id="GO:0046905">
    <property type="term" value="F:15-cis-phytoene synthase activity"/>
    <property type="evidence" value="ECO:0007669"/>
    <property type="project" value="UniProtKB-EC"/>
</dbReference>
<evidence type="ECO:0000313" key="5">
    <source>
        <dbReference type="Proteomes" id="UP000823749"/>
    </source>
</evidence>
<evidence type="ECO:0000256" key="3">
    <source>
        <dbReference type="ARBA" id="ARBA00022746"/>
    </source>
</evidence>
<dbReference type="InterPro" id="IPR002060">
    <property type="entry name" value="Squ/phyt_synthse"/>
</dbReference>
<dbReference type="InterPro" id="IPR008949">
    <property type="entry name" value="Isoprenoid_synthase_dom_sf"/>
</dbReference>